<accession>A0A858PYU8</accession>
<evidence type="ECO:0000256" key="19">
    <source>
        <dbReference type="PIRNR" id="PIRNR000447"/>
    </source>
</evidence>
<name>A0A858PYU8_9RICK</name>
<dbReference type="GO" id="GO:0004315">
    <property type="term" value="F:3-oxoacyl-[acyl-carrier-protein] synthase activity"/>
    <property type="evidence" value="ECO:0007669"/>
    <property type="project" value="UniProtKB-UniRule"/>
</dbReference>
<dbReference type="PIRSF" id="PIRSF000447">
    <property type="entry name" value="KAS_II"/>
    <property type="match status" value="1"/>
</dbReference>
<evidence type="ECO:0000259" key="22">
    <source>
        <dbReference type="PROSITE" id="PS52004"/>
    </source>
</evidence>
<evidence type="ECO:0000256" key="21">
    <source>
        <dbReference type="RuleBase" id="RU003694"/>
    </source>
</evidence>
<dbReference type="InterPro" id="IPR000794">
    <property type="entry name" value="Beta-ketoacyl_synthase"/>
</dbReference>
<dbReference type="InterPro" id="IPR017568">
    <property type="entry name" value="3-oxoacyl-ACP_synth-2"/>
</dbReference>
<dbReference type="NCBIfam" id="NF005589">
    <property type="entry name" value="PRK07314.1"/>
    <property type="match status" value="1"/>
</dbReference>
<dbReference type="UniPathway" id="UPA00094"/>
<keyword evidence="11" id="KW-0812">Transmembrane</keyword>
<dbReference type="PANTHER" id="PTHR11712">
    <property type="entry name" value="POLYKETIDE SYNTHASE-RELATED"/>
    <property type="match status" value="1"/>
</dbReference>
<dbReference type="InterPro" id="IPR014031">
    <property type="entry name" value="Ketoacyl_synth_C"/>
</dbReference>
<keyword evidence="7" id="KW-1003">Cell membrane</keyword>
<keyword evidence="6" id="KW-0536">Nodulation</keyword>
<dbReference type="InterPro" id="IPR018201">
    <property type="entry name" value="Ketoacyl_synth_AS"/>
</dbReference>
<evidence type="ECO:0000256" key="10">
    <source>
        <dbReference type="ARBA" id="ARBA00022679"/>
    </source>
</evidence>
<dbReference type="SMART" id="SM00825">
    <property type="entry name" value="PKS_KS"/>
    <property type="match status" value="1"/>
</dbReference>
<evidence type="ECO:0000256" key="17">
    <source>
        <dbReference type="ARBA" id="ARBA00023315"/>
    </source>
</evidence>
<keyword evidence="16 19" id="KW-0275">Fatty acid biosynthesis</keyword>
<dbReference type="EC" id="2.3.1.179" evidence="4 19"/>
<keyword evidence="14" id="KW-0443">Lipid metabolism</keyword>
<dbReference type="GO" id="GO:0006633">
    <property type="term" value="P:fatty acid biosynthetic process"/>
    <property type="evidence" value="ECO:0007669"/>
    <property type="project" value="UniProtKB-UniRule"/>
</dbReference>
<evidence type="ECO:0000256" key="6">
    <source>
        <dbReference type="ARBA" id="ARBA00022458"/>
    </source>
</evidence>
<dbReference type="EMBL" id="CP046391">
    <property type="protein sequence ID" value="QJC27740.1"/>
    <property type="molecule type" value="Genomic_DNA"/>
</dbReference>
<comment type="pathway">
    <text evidence="2 19">Lipid metabolism; fatty acid biosynthesis.</text>
</comment>
<keyword evidence="8 19" id="KW-0444">Lipid biosynthesis</keyword>
<dbReference type="PROSITE" id="PS00606">
    <property type="entry name" value="KS3_1"/>
    <property type="match status" value="1"/>
</dbReference>
<evidence type="ECO:0000256" key="14">
    <source>
        <dbReference type="ARBA" id="ARBA00023098"/>
    </source>
</evidence>
<evidence type="ECO:0000313" key="24">
    <source>
        <dbReference type="Proteomes" id="UP000500930"/>
    </source>
</evidence>
<keyword evidence="9" id="KW-0997">Cell inner membrane</keyword>
<dbReference type="KEGG" id="aplt:ANPL_03410"/>
<evidence type="ECO:0000313" key="23">
    <source>
        <dbReference type="EMBL" id="QJC27740.1"/>
    </source>
</evidence>
<comment type="catalytic activity">
    <reaction evidence="19">
        <text>(9Z)-hexadecenoyl-[ACP] + malonyl-[ACP] + H(+) = 3-oxo-(11Z)-octadecenoyl-[ACP] + holo-[ACP] + CO2</text>
        <dbReference type="Rhea" id="RHEA:55040"/>
        <dbReference type="Rhea" id="RHEA-COMP:9623"/>
        <dbReference type="Rhea" id="RHEA-COMP:9685"/>
        <dbReference type="Rhea" id="RHEA-COMP:10800"/>
        <dbReference type="Rhea" id="RHEA-COMP:14074"/>
        <dbReference type="ChEBI" id="CHEBI:15378"/>
        <dbReference type="ChEBI" id="CHEBI:16526"/>
        <dbReference type="ChEBI" id="CHEBI:64479"/>
        <dbReference type="ChEBI" id="CHEBI:78449"/>
        <dbReference type="ChEBI" id="CHEBI:83989"/>
        <dbReference type="ChEBI" id="CHEBI:138538"/>
        <dbReference type="EC" id="2.3.1.179"/>
    </reaction>
</comment>
<comment type="function">
    <text evidence="19">Involved in the type II fatty acid elongation cycle. Catalyzes the elongation of a wide range of acyl-ACP by the addition of two carbons from malonyl-ACP to an acyl acceptor. Can efficiently catalyze the conversion of palmitoleoyl-ACP (cis-hexadec-9-enoyl-ACP) to cis-vaccenoyl-ACP (cis-octadec-11-enoyl-ACP), an essential step in the thermal regulation of fatty acid composition.</text>
</comment>
<evidence type="ECO:0000256" key="4">
    <source>
        <dbReference type="ARBA" id="ARBA00012356"/>
    </source>
</evidence>
<dbReference type="Pfam" id="PF02801">
    <property type="entry name" value="Ketoacyl-synt_C"/>
    <property type="match status" value="1"/>
</dbReference>
<dbReference type="Pfam" id="PF00109">
    <property type="entry name" value="ketoacyl-synt"/>
    <property type="match status" value="1"/>
</dbReference>
<evidence type="ECO:0000256" key="2">
    <source>
        <dbReference type="ARBA" id="ARBA00005194"/>
    </source>
</evidence>
<evidence type="ECO:0000256" key="12">
    <source>
        <dbReference type="ARBA" id="ARBA00022832"/>
    </source>
</evidence>
<dbReference type="AlphaFoldDB" id="A0A858PYU8"/>
<keyword evidence="17 19" id="KW-0012">Acyltransferase</keyword>
<comment type="subcellular location">
    <subcellularLocation>
        <location evidence="1">Cell inner membrane</location>
    </subcellularLocation>
</comment>
<evidence type="ECO:0000256" key="8">
    <source>
        <dbReference type="ARBA" id="ARBA00022516"/>
    </source>
</evidence>
<evidence type="ECO:0000256" key="15">
    <source>
        <dbReference type="ARBA" id="ARBA00023136"/>
    </source>
</evidence>
<gene>
    <name evidence="23" type="primary">fabF</name>
    <name evidence="23" type="ORF">ANPL_03410</name>
</gene>
<dbReference type="PANTHER" id="PTHR11712:SF352">
    <property type="entry name" value="3-OXOACYL-[ACYL-CARRIER-PROTEIN] SYNTHASE"/>
    <property type="match status" value="1"/>
</dbReference>
<comment type="similarity">
    <text evidence="3 19 21">Belongs to the thiolase-like superfamily. Beta-ketoacyl-ACP synthases family.</text>
</comment>
<feature type="active site" description="For beta-ketoacyl synthase activity" evidence="20">
    <location>
        <position position="173"/>
    </location>
</feature>
<evidence type="ECO:0000256" key="1">
    <source>
        <dbReference type="ARBA" id="ARBA00004533"/>
    </source>
</evidence>
<dbReference type="NCBIfam" id="TIGR03150">
    <property type="entry name" value="fabF"/>
    <property type="match status" value="1"/>
</dbReference>
<dbReference type="GO" id="GO:0005886">
    <property type="term" value="C:plasma membrane"/>
    <property type="evidence" value="ECO:0007669"/>
    <property type="project" value="UniProtKB-SubCell"/>
</dbReference>
<evidence type="ECO:0000256" key="20">
    <source>
        <dbReference type="PIRSR" id="PIRSR000447-1"/>
    </source>
</evidence>
<dbReference type="Gene3D" id="3.40.47.10">
    <property type="match status" value="1"/>
</dbReference>
<dbReference type="RefSeq" id="WP_169193351.1">
    <property type="nucleotide sequence ID" value="NZ_CP046391.1"/>
</dbReference>
<dbReference type="InterPro" id="IPR014030">
    <property type="entry name" value="Ketoacyl_synth_N"/>
</dbReference>
<reference evidence="23 24" key="1">
    <citation type="journal article" date="2020" name="Pathogens">
        <title>First Whole Genome Sequence of Anaplasma platys, an Obligate Intracellular Rickettsial Pathogen of Dogs.</title>
        <authorList>
            <person name="Llanes A."/>
            <person name="Rajeev S."/>
        </authorList>
    </citation>
    <scope>NUCLEOTIDE SEQUENCE [LARGE SCALE GENOMIC DNA]</scope>
    <source>
        <strain evidence="23 24">S3</strain>
    </source>
</reference>
<keyword evidence="13" id="KW-1133">Transmembrane helix</keyword>
<keyword evidence="15" id="KW-0472">Membrane</keyword>
<proteinExistence type="inferred from homology"/>
<dbReference type="InterPro" id="IPR020841">
    <property type="entry name" value="PKS_Beta-ketoAc_synthase_dom"/>
</dbReference>
<comment type="function">
    <text evidence="18">Proposed to synthesize NOD factor fatty acyl chain. Involved in the synthesis of a highly unsaturated fatty acid moiety, which forms part of a lipo-oligosaccharide that is responsible for host specificity.</text>
</comment>
<evidence type="ECO:0000256" key="11">
    <source>
        <dbReference type="ARBA" id="ARBA00022692"/>
    </source>
</evidence>
<keyword evidence="12" id="KW-0276">Fatty acid metabolism</keyword>
<evidence type="ECO:0000256" key="13">
    <source>
        <dbReference type="ARBA" id="ARBA00022989"/>
    </source>
</evidence>
<evidence type="ECO:0000256" key="18">
    <source>
        <dbReference type="ARBA" id="ARBA00037576"/>
    </source>
</evidence>
<evidence type="ECO:0000256" key="7">
    <source>
        <dbReference type="ARBA" id="ARBA00022475"/>
    </source>
</evidence>
<dbReference type="PROSITE" id="PS52004">
    <property type="entry name" value="KS3_2"/>
    <property type="match status" value="1"/>
</dbReference>
<organism evidence="23 24">
    <name type="scientific">Anaplasma platys</name>
    <dbReference type="NCBI Taxonomy" id="949"/>
    <lineage>
        <taxon>Bacteria</taxon>
        <taxon>Pseudomonadati</taxon>
        <taxon>Pseudomonadota</taxon>
        <taxon>Alphaproteobacteria</taxon>
        <taxon>Rickettsiales</taxon>
        <taxon>Anaplasmataceae</taxon>
        <taxon>Anaplasma</taxon>
    </lineage>
</organism>
<dbReference type="InterPro" id="IPR016039">
    <property type="entry name" value="Thiolase-like"/>
</dbReference>
<dbReference type="CDD" id="cd00834">
    <property type="entry name" value="KAS_I_II"/>
    <property type="match status" value="1"/>
</dbReference>
<evidence type="ECO:0000256" key="16">
    <source>
        <dbReference type="ARBA" id="ARBA00023160"/>
    </source>
</evidence>
<keyword evidence="10 19" id="KW-0808">Transferase</keyword>
<comment type="catalytic activity">
    <reaction evidence="19">
        <text>a fatty acyl-[ACP] + malonyl-[ACP] + H(+) = a 3-oxoacyl-[ACP] + holo-[ACP] + CO2</text>
        <dbReference type="Rhea" id="RHEA:22836"/>
        <dbReference type="Rhea" id="RHEA-COMP:9623"/>
        <dbReference type="Rhea" id="RHEA-COMP:9685"/>
        <dbReference type="Rhea" id="RHEA-COMP:9916"/>
        <dbReference type="Rhea" id="RHEA-COMP:14125"/>
        <dbReference type="ChEBI" id="CHEBI:15378"/>
        <dbReference type="ChEBI" id="CHEBI:16526"/>
        <dbReference type="ChEBI" id="CHEBI:64479"/>
        <dbReference type="ChEBI" id="CHEBI:78449"/>
        <dbReference type="ChEBI" id="CHEBI:78776"/>
        <dbReference type="ChEBI" id="CHEBI:138651"/>
    </reaction>
</comment>
<dbReference type="SUPFAM" id="SSF53901">
    <property type="entry name" value="Thiolase-like"/>
    <property type="match status" value="2"/>
</dbReference>
<evidence type="ECO:0000256" key="5">
    <source>
        <dbReference type="ARBA" id="ARBA00014657"/>
    </source>
</evidence>
<keyword evidence="24" id="KW-1185">Reference proteome</keyword>
<evidence type="ECO:0000256" key="9">
    <source>
        <dbReference type="ARBA" id="ARBA00022519"/>
    </source>
</evidence>
<dbReference type="Proteomes" id="UP000500930">
    <property type="component" value="Chromosome"/>
</dbReference>
<sequence>MSETRRVVVTGVGLVTSFGVDTSAVWDCLVSGKSGIDTISRFDVEDLDCKIGGQIRMSGESENYVFDPTLWIDDREVKKVDYFILFGIAAADLAVKDSGVMDCTLDPGRVGVAIGSGIGGLPFIEKNITALNARGPKRVSAFFIPGSLINLLQGHISIRHGFEGYCSTVVGACASGAMALADAARAISCGTCDVVIAGGSEGAICRSAIAGFSVIKALSTKYNDSPSSASRPWDEGRDGFVMGEGAGMMVLESYEHAKRRGAKIYAELVGYGITSDAHHVTAPHPEGTGGANAMRQALKCAGLSPTSIDYINAHGTSTPVGDSVEVTAVKSVFGDHAYKLAMSSTKSSIGHLLGAAGSVEAVFSVLSMNSGVIPPTLNLHSSTEDSGVNLVPHVAQERKISHVLSNSFGFGGVNASLIFAAV</sequence>
<feature type="domain" description="Ketosynthase family 3 (KS3)" evidence="22">
    <location>
        <begin position="4"/>
        <end position="421"/>
    </location>
</feature>
<protein>
    <recommendedName>
        <fullName evidence="5 19">3-oxoacyl-[acyl-carrier-protein] synthase 2</fullName>
        <ecNumber evidence="4 19">2.3.1.179</ecNumber>
    </recommendedName>
</protein>
<dbReference type="FunFam" id="3.40.47.10:FF:000009">
    <property type="entry name" value="3-oxoacyl-[acyl-carrier-protein] synthase 2"/>
    <property type="match status" value="1"/>
</dbReference>
<evidence type="ECO:0000256" key="3">
    <source>
        <dbReference type="ARBA" id="ARBA00008467"/>
    </source>
</evidence>